<dbReference type="Proteomes" id="UP000230859">
    <property type="component" value="Unassembled WGS sequence"/>
</dbReference>
<keyword evidence="5" id="KW-0472">Membrane</keyword>
<dbReference type="Pfam" id="PF02518">
    <property type="entry name" value="HATPase_c"/>
    <property type="match status" value="1"/>
</dbReference>
<dbReference type="Pfam" id="PF01590">
    <property type="entry name" value="GAF"/>
    <property type="match status" value="1"/>
</dbReference>
<evidence type="ECO:0000256" key="4">
    <source>
        <dbReference type="SAM" id="MobiDB-lite"/>
    </source>
</evidence>
<dbReference type="PANTHER" id="PTHR43065">
    <property type="entry name" value="SENSOR HISTIDINE KINASE"/>
    <property type="match status" value="1"/>
</dbReference>
<dbReference type="AlphaFoldDB" id="A0A2H0LS34"/>
<dbReference type="Gene3D" id="3.30.565.10">
    <property type="entry name" value="Histidine kinase-like ATPase, C-terminal domain"/>
    <property type="match status" value="1"/>
</dbReference>
<dbReference type="SUPFAM" id="SSF55781">
    <property type="entry name" value="GAF domain-like"/>
    <property type="match status" value="1"/>
</dbReference>
<dbReference type="PROSITE" id="PS50109">
    <property type="entry name" value="HIS_KIN"/>
    <property type="match status" value="1"/>
</dbReference>
<keyword evidence="5" id="KW-0812">Transmembrane</keyword>
<dbReference type="CDD" id="cd00082">
    <property type="entry name" value="HisKA"/>
    <property type="match status" value="1"/>
</dbReference>
<evidence type="ECO:0000256" key="1">
    <source>
        <dbReference type="ARBA" id="ARBA00000085"/>
    </source>
</evidence>
<evidence type="ECO:0000313" key="7">
    <source>
        <dbReference type="EMBL" id="PIQ86484.1"/>
    </source>
</evidence>
<dbReference type="Pfam" id="PF00512">
    <property type="entry name" value="HisKA"/>
    <property type="match status" value="1"/>
</dbReference>
<dbReference type="SUPFAM" id="SSF55874">
    <property type="entry name" value="ATPase domain of HSP90 chaperone/DNA topoisomerase II/histidine kinase"/>
    <property type="match status" value="1"/>
</dbReference>
<dbReference type="SMART" id="SM00388">
    <property type="entry name" value="HisKA"/>
    <property type="match status" value="1"/>
</dbReference>
<dbReference type="InterPro" id="IPR003018">
    <property type="entry name" value="GAF"/>
</dbReference>
<dbReference type="InterPro" id="IPR005467">
    <property type="entry name" value="His_kinase_dom"/>
</dbReference>
<protein>
    <recommendedName>
        <fullName evidence="2">histidine kinase</fullName>
        <ecNumber evidence="2">2.7.13.3</ecNumber>
    </recommendedName>
</protein>
<sequence>MTPPLRKRKRFMKRVIDFSVLFLITYLSYTVFDVFTFYFFHSEWLREPAILMSFSILVAVSCYKMVDHYIFILFKRFFFHHSEQNLFTLTKLARDLTGVLDLHELAELVVNTFGDLVKLKTASFMIFNQQENVYEVVAAYGIQPAEYEKIKFAVDRPAIDTLRNYAKPLVRDQVNQSFPWKAANQIMTDFEILEASCIIPIIHEDLLLGSLNLGQRYAAKAFRDVDIRFFHDFAKEIAPIVHNAILVEDLRKNNEELAQVQSDLIQSTRLTAIEQLATGLAHEIHNPLTIISGKAQVLLLKKDKKGYDQQVEDVLKTIVKQTKRAADITRKLLMFSQGKGSIREKINFETMVNDTVALVSYQAALDDIRIVKQIDHHLPEYYGNPAAFREIFLNLFLNAVQAVEKSGAIQISVRYKSIDRLLEIRVSDTGIGIPQEDVNQLFNPFFTTRKEGVGLGLFVTQQIVHRYNGSIRVESNSGEGTTVVVQLPIDEGREQKNRQNQETDPKLESLETREPH</sequence>
<reference evidence="7 8" key="1">
    <citation type="submission" date="2017-09" db="EMBL/GenBank/DDBJ databases">
        <title>Depth-based differentiation of microbial function through sediment-hosted aquifers and enrichment of novel symbionts in the deep terrestrial subsurface.</title>
        <authorList>
            <person name="Probst A.J."/>
            <person name="Ladd B."/>
            <person name="Jarett J.K."/>
            <person name="Geller-Mcgrath D.E."/>
            <person name="Sieber C.M."/>
            <person name="Emerson J.B."/>
            <person name="Anantharaman K."/>
            <person name="Thomas B.C."/>
            <person name="Malmstrom R."/>
            <person name="Stieglmeier M."/>
            <person name="Klingl A."/>
            <person name="Woyke T."/>
            <person name="Ryan C.M."/>
            <person name="Banfield J.F."/>
        </authorList>
    </citation>
    <scope>NUCLEOTIDE SEQUENCE [LARGE SCALE GENOMIC DNA]</scope>
    <source>
        <strain evidence="7">CG11_big_fil_rev_8_21_14_0_20_45_26</strain>
    </source>
</reference>
<dbReference type="Gene3D" id="1.10.287.130">
    <property type="match status" value="1"/>
</dbReference>
<evidence type="ECO:0000259" key="6">
    <source>
        <dbReference type="PROSITE" id="PS50109"/>
    </source>
</evidence>
<dbReference type="EC" id="2.7.13.3" evidence="2"/>
<evidence type="ECO:0000313" key="8">
    <source>
        <dbReference type="Proteomes" id="UP000230859"/>
    </source>
</evidence>
<evidence type="ECO:0000256" key="2">
    <source>
        <dbReference type="ARBA" id="ARBA00012438"/>
    </source>
</evidence>
<dbReference type="SUPFAM" id="SSF47384">
    <property type="entry name" value="Homodimeric domain of signal transducing histidine kinase"/>
    <property type="match status" value="1"/>
</dbReference>
<dbReference type="InterPro" id="IPR004358">
    <property type="entry name" value="Sig_transdc_His_kin-like_C"/>
</dbReference>
<evidence type="ECO:0000256" key="3">
    <source>
        <dbReference type="ARBA" id="ARBA00022553"/>
    </source>
</evidence>
<organism evidence="7 8">
    <name type="scientific">Candidatus Abzuiibacterium crystallinum</name>
    <dbReference type="NCBI Taxonomy" id="1974748"/>
    <lineage>
        <taxon>Bacteria</taxon>
        <taxon>Pseudomonadati</taxon>
        <taxon>Candidatus Omnitrophota</taxon>
        <taxon>Candidatus Abzuiibacterium</taxon>
    </lineage>
</organism>
<evidence type="ECO:0000256" key="5">
    <source>
        <dbReference type="SAM" id="Phobius"/>
    </source>
</evidence>
<name>A0A2H0LS34_9BACT</name>
<gene>
    <name evidence="7" type="ORF">COV74_04725</name>
</gene>
<comment type="caution">
    <text evidence="7">The sequence shown here is derived from an EMBL/GenBank/DDBJ whole genome shotgun (WGS) entry which is preliminary data.</text>
</comment>
<dbReference type="GO" id="GO:0000155">
    <property type="term" value="F:phosphorelay sensor kinase activity"/>
    <property type="evidence" value="ECO:0007669"/>
    <property type="project" value="InterPro"/>
</dbReference>
<accession>A0A2H0LS34</accession>
<feature type="region of interest" description="Disordered" evidence="4">
    <location>
        <begin position="488"/>
        <end position="516"/>
    </location>
</feature>
<dbReference type="SMART" id="SM00387">
    <property type="entry name" value="HATPase_c"/>
    <property type="match status" value="1"/>
</dbReference>
<dbReference type="InterPro" id="IPR003594">
    <property type="entry name" value="HATPase_dom"/>
</dbReference>
<feature type="compositionally biased region" description="Basic and acidic residues" evidence="4">
    <location>
        <begin position="490"/>
        <end position="516"/>
    </location>
</feature>
<keyword evidence="3" id="KW-0597">Phosphoprotein</keyword>
<dbReference type="InterPro" id="IPR036890">
    <property type="entry name" value="HATPase_C_sf"/>
</dbReference>
<dbReference type="InterPro" id="IPR029016">
    <property type="entry name" value="GAF-like_dom_sf"/>
</dbReference>
<keyword evidence="5" id="KW-1133">Transmembrane helix</keyword>
<proteinExistence type="predicted"/>
<dbReference type="InterPro" id="IPR036097">
    <property type="entry name" value="HisK_dim/P_sf"/>
</dbReference>
<dbReference type="EMBL" id="PCVY01000043">
    <property type="protein sequence ID" value="PIQ86484.1"/>
    <property type="molecule type" value="Genomic_DNA"/>
</dbReference>
<dbReference type="SMART" id="SM00065">
    <property type="entry name" value="GAF"/>
    <property type="match status" value="1"/>
</dbReference>
<dbReference type="Gene3D" id="3.30.450.40">
    <property type="match status" value="1"/>
</dbReference>
<dbReference type="PRINTS" id="PR00344">
    <property type="entry name" value="BCTRLSENSOR"/>
</dbReference>
<dbReference type="InterPro" id="IPR003661">
    <property type="entry name" value="HisK_dim/P_dom"/>
</dbReference>
<comment type="catalytic activity">
    <reaction evidence="1">
        <text>ATP + protein L-histidine = ADP + protein N-phospho-L-histidine.</text>
        <dbReference type="EC" id="2.7.13.3"/>
    </reaction>
</comment>
<feature type="transmembrane region" description="Helical" evidence="5">
    <location>
        <begin position="20"/>
        <end position="40"/>
    </location>
</feature>
<feature type="domain" description="Histidine kinase" evidence="6">
    <location>
        <begin position="279"/>
        <end position="491"/>
    </location>
</feature>